<organism evidence="2 3">
    <name type="scientific">Thermococcus thioreducens</name>
    <dbReference type="NCBI Taxonomy" id="277988"/>
    <lineage>
        <taxon>Archaea</taxon>
        <taxon>Methanobacteriati</taxon>
        <taxon>Methanobacteriota</taxon>
        <taxon>Thermococci</taxon>
        <taxon>Thermococcales</taxon>
        <taxon>Thermococcaceae</taxon>
        <taxon>Thermococcus</taxon>
    </lineage>
</organism>
<sequence>MKLRFLTSLLTAFGFYALGYVMRGVVRLYNPGTFWGDMITDAAMFLGVFLLAW</sequence>
<evidence type="ECO:0000313" key="3">
    <source>
        <dbReference type="Proteomes" id="UP000182125"/>
    </source>
</evidence>
<protein>
    <submittedName>
        <fullName evidence="2">Uncharacterized protein</fullName>
    </submittedName>
</protein>
<keyword evidence="1" id="KW-0472">Membrane</keyword>
<dbReference type="GeneID" id="43371837"/>
<feature type="transmembrane region" description="Helical" evidence="1">
    <location>
        <begin position="33"/>
        <end position="52"/>
    </location>
</feature>
<accession>A0A1I0P564</accession>
<dbReference type="EMBL" id="FOIW01000002">
    <property type="protein sequence ID" value="SEW09508.1"/>
    <property type="molecule type" value="Genomic_DNA"/>
</dbReference>
<dbReference type="Proteomes" id="UP000182125">
    <property type="component" value="Unassembled WGS sequence"/>
</dbReference>
<dbReference type="RefSeq" id="WP_157628429.1">
    <property type="nucleotide sequence ID" value="NZ_CP015105.1"/>
</dbReference>
<gene>
    <name evidence="2" type="ORF">SAMN05216170_1529</name>
</gene>
<dbReference type="AlphaFoldDB" id="A0A1I0P564"/>
<evidence type="ECO:0000313" key="2">
    <source>
        <dbReference type="EMBL" id="SEW09508.1"/>
    </source>
</evidence>
<evidence type="ECO:0000256" key="1">
    <source>
        <dbReference type="SAM" id="Phobius"/>
    </source>
</evidence>
<name>A0A1I0P564_9EURY</name>
<keyword evidence="1" id="KW-0812">Transmembrane</keyword>
<reference evidence="2 3" key="1">
    <citation type="submission" date="2016-10" db="EMBL/GenBank/DDBJ databases">
        <authorList>
            <person name="de Groot N.N."/>
        </authorList>
    </citation>
    <scope>NUCLEOTIDE SEQUENCE [LARGE SCALE GENOMIC DNA]</scope>
    <source>
        <strain evidence="2 3">OGL-20</strain>
    </source>
</reference>
<proteinExistence type="predicted"/>
<keyword evidence="1" id="KW-1133">Transmembrane helix</keyword>